<dbReference type="SUPFAM" id="SSF53098">
    <property type="entry name" value="Ribonuclease H-like"/>
    <property type="match status" value="1"/>
</dbReference>
<dbReference type="InterPro" id="IPR036397">
    <property type="entry name" value="RNaseH_sf"/>
</dbReference>
<accession>A0A1H0X3L8</accession>
<dbReference type="Pfam" id="PF13565">
    <property type="entry name" value="HTH_32"/>
    <property type="match status" value="1"/>
</dbReference>
<sequence length="360" mass="40307">MRPAHVYADLTPAQHHELITALHGPWRVAARIVIVLLSASGMSAPEIAELLHYEPVTVRRWIARHTRDGITGLPDRPRSGRPRLGSPRLGQRIHTLLLTPKAWTTARLWRAARRPEMSLRTFHRRLREQASWRRPRLIAKGDPDHDTTCTTIQTRIAALPTGSVVLAEDETHLDLLARVRSCWMPTGLRHRILTPGSNIRRTLHGALDLATGAWHHHVSVKNVSVVFCYFLQTLLDTYPDAPIVAVICDNGGTHHSGITKRWLTKHPRLMLIEGAKYSPQDNPVERIWAGLKRHIANTAPATMAGRVRQAHAYFHDRTSEPPNRTSPPPHPGPAPGYSKVSDKTSGQALRVPNRLINCGD</sequence>
<gene>
    <name evidence="3" type="ORF">SAMN05421507_13129</name>
</gene>
<dbReference type="NCBIfam" id="NF033545">
    <property type="entry name" value="transpos_IS630"/>
    <property type="match status" value="1"/>
</dbReference>
<dbReference type="STRING" id="641025.SAMN05421507_13129"/>
<dbReference type="EMBL" id="FNIX01000031">
    <property type="protein sequence ID" value="SDP97480.1"/>
    <property type="molecule type" value="Genomic_DNA"/>
</dbReference>
<reference evidence="4" key="1">
    <citation type="submission" date="2016-10" db="EMBL/GenBank/DDBJ databases">
        <authorList>
            <person name="Varghese N."/>
            <person name="Submissions S."/>
        </authorList>
    </citation>
    <scope>NUCLEOTIDE SEQUENCE [LARGE SCALE GENOMIC DNA]</scope>
    <source>
        <strain evidence="4">CGMCC 4.6609</strain>
    </source>
</reference>
<dbReference type="InterPro" id="IPR038717">
    <property type="entry name" value="Tc1-like_DDE_dom"/>
</dbReference>
<proteinExistence type="predicted"/>
<evidence type="ECO:0000256" key="1">
    <source>
        <dbReference type="SAM" id="MobiDB-lite"/>
    </source>
</evidence>
<dbReference type="SUPFAM" id="SSF46689">
    <property type="entry name" value="Homeodomain-like"/>
    <property type="match status" value="1"/>
</dbReference>
<organism evidence="3 4">
    <name type="scientific">Lentzea jiangxiensis</name>
    <dbReference type="NCBI Taxonomy" id="641025"/>
    <lineage>
        <taxon>Bacteria</taxon>
        <taxon>Bacillati</taxon>
        <taxon>Actinomycetota</taxon>
        <taxon>Actinomycetes</taxon>
        <taxon>Pseudonocardiales</taxon>
        <taxon>Pseudonocardiaceae</taxon>
        <taxon>Lentzea</taxon>
    </lineage>
</organism>
<feature type="domain" description="Tc1-like transposase DDE" evidence="2">
    <location>
        <begin position="167"/>
        <end position="299"/>
    </location>
</feature>
<evidence type="ECO:0000259" key="2">
    <source>
        <dbReference type="Pfam" id="PF13358"/>
    </source>
</evidence>
<name>A0A1H0X3L8_9PSEU</name>
<evidence type="ECO:0000313" key="4">
    <source>
        <dbReference type="Proteomes" id="UP000199691"/>
    </source>
</evidence>
<dbReference type="AlphaFoldDB" id="A0A1H0X3L8"/>
<dbReference type="Proteomes" id="UP000199691">
    <property type="component" value="Unassembled WGS sequence"/>
</dbReference>
<dbReference type="Pfam" id="PF13358">
    <property type="entry name" value="DDE_3"/>
    <property type="match status" value="1"/>
</dbReference>
<feature type="region of interest" description="Disordered" evidence="1">
    <location>
        <begin position="317"/>
        <end position="360"/>
    </location>
</feature>
<dbReference type="InterPro" id="IPR009057">
    <property type="entry name" value="Homeodomain-like_sf"/>
</dbReference>
<dbReference type="InterPro" id="IPR012337">
    <property type="entry name" value="RNaseH-like_sf"/>
</dbReference>
<protein>
    <submittedName>
        <fullName evidence="3">Transposase</fullName>
    </submittedName>
</protein>
<dbReference type="GO" id="GO:0003676">
    <property type="term" value="F:nucleic acid binding"/>
    <property type="evidence" value="ECO:0007669"/>
    <property type="project" value="InterPro"/>
</dbReference>
<dbReference type="Gene3D" id="3.30.420.10">
    <property type="entry name" value="Ribonuclease H-like superfamily/Ribonuclease H"/>
    <property type="match status" value="1"/>
</dbReference>
<dbReference type="InterPro" id="IPR047655">
    <property type="entry name" value="Transpos_IS630-like"/>
</dbReference>
<keyword evidence="4" id="KW-1185">Reference proteome</keyword>
<feature type="compositionally biased region" description="Pro residues" evidence="1">
    <location>
        <begin position="324"/>
        <end position="334"/>
    </location>
</feature>
<evidence type="ECO:0000313" key="3">
    <source>
        <dbReference type="EMBL" id="SDP97480.1"/>
    </source>
</evidence>